<name>A0A177WEJ7_BATDL</name>
<dbReference type="EMBL" id="DS022301">
    <property type="protein sequence ID" value="OAJ37970.1"/>
    <property type="molecule type" value="Genomic_DNA"/>
</dbReference>
<evidence type="ECO:0000313" key="4">
    <source>
        <dbReference type="Proteomes" id="UP000077115"/>
    </source>
</evidence>
<keyword evidence="2" id="KW-1133">Transmembrane helix</keyword>
<feature type="compositionally biased region" description="Polar residues" evidence="1">
    <location>
        <begin position="137"/>
        <end position="150"/>
    </location>
</feature>
<keyword evidence="2" id="KW-0812">Transmembrane</keyword>
<proteinExistence type="predicted"/>
<dbReference type="Proteomes" id="UP000077115">
    <property type="component" value="Unassembled WGS sequence"/>
</dbReference>
<feature type="compositionally biased region" description="Polar residues" evidence="1">
    <location>
        <begin position="102"/>
        <end position="112"/>
    </location>
</feature>
<dbReference type="OrthoDB" id="2162964at2759"/>
<keyword evidence="2" id="KW-0472">Membrane</keyword>
<organism evidence="3 4">
    <name type="scientific">Batrachochytrium dendrobatidis (strain JEL423)</name>
    <dbReference type="NCBI Taxonomy" id="403673"/>
    <lineage>
        <taxon>Eukaryota</taxon>
        <taxon>Fungi</taxon>
        <taxon>Fungi incertae sedis</taxon>
        <taxon>Chytridiomycota</taxon>
        <taxon>Chytridiomycota incertae sedis</taxon>
        <taxon>Chytridiomycetes</taxon>
        <taxon>Rhizophydiales</taxon>
        <taxon>Rhizophydiales incertae sedis</taxon>
        <taxon>Batrachochytrium</taxon>
    </lineage>
</organism>
<gene>
    <name evidence="3" type="ORF">BDEG_21937</name>
</gene>
<evidence type="ECO:0000313" key="3">
    <source>
        <dbReference type="EMBL" id="OAJ37970.1"/>
    </source>
</evidence>
<dbReference type="VEuPathDB" id="FungiDB:BDEG_21937"/>
<evidence type="ECO:0000256" key="2">
    <source>
        <dbReference type="SAM" id="Phobius"/>
    </source>
</evidence>
<dbReference type="AlphaFoldDB" id="A0A177WEJ7"/>
<evidence type="ECO:0000256" key="1">
    <source>
        <dbReference type="SAM" id="MobiDB-lite"/>
    </source>
</evidence>
<accession>A0A177WEJ7</accession>
<feature type="transmembrane region" description="Helical" evidence="2">
    <location>
        <begin position="248"/>
        <end position="269"/>
    </location>
</feature>
<evidence type="ECO:0008006" key="5">
    <source>
        <dbReference type="Google" id="ProtNLM"/>
    </source>
</evidence>
<protein>
    <recommendedName>
        <fullName evidence="5">MARVEL domain-containing protein</fullName>
    </recommendedName>
</protein>
<reference evidence="3 4" key="1">
    <citation type="submission" date="2006-10" db="EMBL/GenBank/DDBJ databases">
        <title>The Genome Sequence of Batrachochytrium dendrobatidis JEL423.</title>
        <authorList>
            <consortium name="The Broad Institute Genome Sequencing Platform"/>
            <person name="Birren B."/>
            <person name="Lander E."/>
            <person name="Galagan J."/>
            <person name="Cuomo C."/>
            <person name="Devon K."/>
            <person name="Jaffe D."/>
            <person name="Butler J."/>
            <person name="Alvarez P."/>
            <person name="Gnerre S."/>
            <person name="Grabherr M."/>
            <person name="Kleber M."/>
            <person name="Mauceli E."/>
            <person name="Brockman W."/>
            <person name="Young S."/>
            <person name="LaButti K."/>
            <person name="Sykes S."/>
            <person name="DeCaprio D."/>
            <person name="Crawford M."/>
            <person name="Koehrsen M."/>
            <person name="Engels R."/>
            <person name="Montgomery P."/>
            <person name="Pearson M."/>
            <person name="Howarth C."/>
            <person name="Larson L."/>
            <person name="White J."/>
            <person name="O'Leary S."/>
            <person name="Kodira C."/>
            <person name="Zeng Q."/>
            <person name="Yandava C."/>
            <person name="Alvarado L."/>
            <person name="Longcore J."/>
            <person name="James T."/>
        </authorList>
    </citation>
    <scope>NUCLEOTIDE SEQUENCE [LARGE SCALE GENOMIC DNA]</scope>
    <source>
        <strain evidence="3 4">JEL423</strain>
    </source>
</reference>
<feature type="transmembrane region" description="Helical" evidence="2">
    <location>
        <begin position="326"/>
        <end position="345"/>
    </location>
</feature>
<feature type="region of interest" description="Disordered" evidence="1">
    <location>
        <begin position="50"/>
        <end position="158"/>
    </location>
</feature>
<sequence>MSTSPTRPDKGKRLMRYSGDLELPLPFDRDPAQRPSQDLRTLADSTYEIARSNAGDSSPGTVNEYAHYKNSNGRTYSNRKTKVPTQPSPLRSSFFGGLRNSFLGNKPQQPQNEHQDYSMHDGGMEQRPYNSDDPSKQTHLQYDGNDTSNVPPVPPSKIGTSGSYLDYYTGDLASTHIDATSKDPQHPTFTTFETSNNKDPTMQVLETMPGYHPANLEGSNTMYTFNTTHQRDQQMHAHQSPIYTQYRIILHSIAIVASVIAFGIMLGIFENNYQILPKDVFASVQFFIVAAATTWIASILYSIWFFIGDVSLPNHPLPLLATDKPFGASVDILATFIVVIFWLSTTADTTLRTYKQCYSNAVIEVGTPNLCLSAQVADGFGIAAGLVYLVIFGIKIYEFTSNSMWSELMKVVGGISGSSSPTPMVHHTEV</sequence>
<feature type="compositionally biased region" description="Basic and acidic residues" evidence="1">
    <location>
        <begin position="113"/>
        <end position="124"/>
    </location>
</feature>
<feature type="transmembrane region" description="Helical" evidence="2">
    <location>
        <begin position="281"/>
        <end position="306"/>
    </location>
</feature>
<reference evidence="3 4" key="2">
    <citation type="submission" date="2016-05" db="EMBL/GenBank/DDBJ databases">
        <title>Lineage-specific infection strategies underlie the spectrum of fungal disease in amphibians.</title>
        <authorList>
            <person name="Cuomo C.A."/>
            <person name="Farrer R.A."/>
            <person name="James T."/>
            <person name="Longcore J."/>
            <person name="Birren B."/>
        </authorList>
    </citation>
    <scope>NUCLEOTIDE SEQUENCE [LARGE SCALE GENOMIC DNA]</scope>
    <source>
        <strain evidence="3 4">JEL423</strain>
    </source>
</reference>